<gene>
    <name evidence="1" type="ORF">ACFQ45_14765</name>
</gene>
<sequence length="357" mass="40444">MNNSHQIQSALTECRFTRSFRFGHVEVLVYTNASALLDELETYYCSYFNFSLTPTQTLTLTLVQQPAMGLSNDWLDVPREGGKQGKKEGYIDTDKGRWIHKFKTGMCFLQNLSHPLAVGPCLENVAQIVNFINNQFLNHYLQQGYALGHAAAFARGNQLTAIAASSGGGKSTLMLRCLEHPDRDFVTNDRILINQVSNQSWAVGLAKMPRVNPGTLLNSPRLRHLLPLNRQAELEQLSSEALWHLEEKYDVQIEQEYGPERVKIQGQLANLIMLDWSHSSTSDTTLEPIDLTEELTAIDGLRKRPGPFYLNSDGQFAEDLTQIDSFDRYHEALKGVKVFRLTGKVDFDRAYELMEQL</sequence>
<dbReference type="RefSeq" id="WP_377369040.1">
    <property type="nucleotide sequence ID" value="NZ_JBHTMN010000017.1"/>
</dbReference>
<keyword evidence="1" id="KW-0418">Kinase</keyword>
<reference evidence="2" key="1">
    <citation type="journal article" date="2019" name="Int. J. Syst. Evol. Microbiol.">
        <title>The Global Catalogue of Microorganisms (GCM) 10K type strain sequencing project: providing services to taxonomists for standard genome sequencing and annotation.</title>
        <authorList>
            <consortium name="The Broad Institute Genomics Platform"/>
            <consortium name="The Broad Institute Genome Sequencing Center for Infectious Disease"/>
            <person name="Wu L."/>
            <person name="Ma J."/>
        </authorList>
    </citation>
    <scope>NUCLEOTIDE SEQUENCE [LARGE SCALE GENOMIC DNA]</scope>
    <source>
        <strain evidence="2">JCM 30774</strain>
    </source>
</reference>
<evidence type="ECO:0000313" key="1">
    <source>
        <dbReference type="EMBL" id="MFD1384630.1"/>
    </source>
</evidence>
<dbReference type="Gene3D" id="3.40.50.300">
    <property type="entry name" value="P-loop containing nucleotide triphosphate hydrolases"/>
    <property type="match status" value="1"/>
</dbReference>
<dbReference type="SUPFAM" id="SSF53795">
    <property type="entry name" value="PEP carboxykinase-like"/>
    <property type="match status" value="1"/>
</dbReference>
<dbReference type="NCBIfam" id="TIGR04355">
    <property type="entry name" value="HprK_rel_B"/>
    <property type="match status" value="1"/>
</dbReference>
<accession>A0ABW4B5K7</accession>
<dbReference type="InterPro" id="IPR027597">
    <property type="entry name" value="HprK-rel_B"/>
</dbReference>
<protein>
    <submittedName>
        <fullName evidence="1">HprK-related kinase B</fullName>
    </submittedName>
</protein>
<keyword evidence="1" id="KW-0808">Transferase</keyword>
<evidence type="ECO:0000313" key="2">
    <source>
        <dbReference type="Proteomes" id="UP001597059"/>
    </source>
</evidence>
<dbReference type="Proteomes" id="UP001597059">
    <property type="component" value="Unassembled WGS sequence"/>
</dbReference>
<proteinExistence type="predicted"/>
<keyword evidence="2" id="KW-1185">Reference proteome</keyword>
<dbReference type="GO" id="GO:0016301">
    <property type="term" value="F:kinase activity"/>
    <property type="evidence" value="ECO:0007669"/>
    <property type="project" value="UniProtKB-KW"/>
</dbReference>
<comment type="caution">
    <text evidence="1">The sequence shown here is derived from an EMBL/GenBank/DDBJ whole genome shotgun (WGS) entry which is preliminary data.</text>
</comment>
<organism evidence="1 2">
    <name type="scientific">Rhodanobacter aciditrophus</name>
    <dbReference type="NCBI Taxonomy" id="1623218"/>
    <lineage>
        <taxon>Bacteria</taxon>
        <taxon>Pseudomonadati</taxon>
        <taxon>Pseudomonadota</taxon>
        <taxon>Gammaproteobacteria</taxon>
        <taxon>Lysobacterales</taxon>
        <taxon>Rhodanobacteraceae</taxon>
        <taxon>Rhodanobacter</taxon>
    </lineage>
</organism>
<dbReference type="EMBL" id="JBHTMN010000017">
    <property type="protein sequence ID" value="MFD1384630.1"/>
    <property type="molecule type" value="Genomic_DNA"/>
</dbReference>
<dbReference type="InterPro" id="IPR027417">
    <property type="entry name" value="P-loop_NTPase"/>
</dbReference>
<name>A0ABW4B5K7_9GAMM</name>